<feature type="chain" id="PRO_5042222026" description="G-protein coupled receptors family 2 profile 1 domain-containing protein" evidence="2">
    <location>
        <begin position="23"/>
        <end position="1176"/>
    </location>
</feature>
<feature type="region of interest" description="Disordered" evidence="1">
    <location>
        <begin position="558"/>
        <end position="610"/>
    </location>
</feature>
<dbReference type="InterPro" id="IPR036445">
    <property type="entry name" value="GPCR_2_extracell_dom_sf"/>
</dbReference>
<keyword evidence="5" id="KW-1185">Reference proteome</keyword>
<dbReference type="EMBL" id="JADGJQ010000111">
    <property type="protein sequence ID" value="KAJ3169068.1"/>
    <property type="molecule type" value="Genomic_DNA"/>
</dbReference>
<feature type="region of interest" description="Disordered" evidence="1">
    <location>
        <begin position="30"/>
        <end position="53"/>
    </location>
</feature>
<dbReference type="GO" id="GO:0004930">
    <property type="term" value="F:G protein-coupled receptor activity"/>
    <property type="evidence" value="ECO:0007669"/>
    <property type="project" value="InterPro"/>
</dbReference>
<comment type="caution">
    <text evidence="4">The sequence shown here is derived from an EMBL/GenBank/DDBJ whole genome shotgun (WGS) entry which is preliminary data.</text>
</comment>
<feature type="signal peptide" evidence="2">
    <location>
        <begin position="1"/>
        <end position="22"/>
    </location>
</feature>
<feature type="compositionally biased region" description="Gly residues" evidence="1">
    <location>
        <begin position="634"/>
        <end position="650"/>
    </location>
</feature>
<feature type="domain" description="G-protein coupled receptors family 2 profile 1" evidence="3">
    <location>
        <begin position="745"/>
        <end position="828"/>
    </location>
</feature>
<feature type="compositionally biased region" description="Gly residues" evidence="1">
    <location>
        <begin position="595"/>
        <end position="610"/>
    </location>
</feature>
<feature type="compositionally biased region" description="Basic and acidic residues" evidence="1">
    <location>
        <begin position="580"/>
        <end position="590"/>
    </location>
</feature>
<evidence type="ECO:0000313" key="5">
    <source>
        <dbReference type="Proteomes" id="UP001212152"/>
    </source>
</evidence>
<proteinExistence type="predicted"/>
<evidence type="ECO:0000256" key="1">
    <source>
        <dbReference type="SAM" id="MobiDB-lite"/>
    </source>
</evidence>
<dbReference type="Proteomes" id="UP001212152">
    <property type="component" value="Unassembled WGS sequence"/>
</dbReference>
<organism evidence="4 5">
    <name type="scientific">Geranomyces variabilis</name>
    <dbReference type="NCBI Taxonomy" id="109894"/>
    <lineage>
        <taxon>Eukaryota</taxon>
        <taxon>Fungi</taxon>
        <taxon>Fungi incertae sedis</taxon>
        <taxon>Chytridiomycota</taxon>
        <taxon>Chytridiomycota incertae sedis</taxon>
        <taxon>Chytridiomycetes</taxon>
        <taxon>Spizellomycetales</taxon>
        <taxon>Powellomycetaceae</taxon>
        <taxon>Geranomyces</taxon>
    </lineage>
</organism>
<protein>
    <recommendedName>
        <fullName evidence="3">G-protein coupled receptors family 2 profile 1 domain-containing protein</fullName>
    </recommendedName>
</protein>
<feature type="region of interest" description="Disordered" evidence="1">
    <location>
        <begin position="631"/>
        <end position="651"/>
    </location>
</feature>
<keyword evidence="2" id="KW-0732">Signal</keyword>
<dbReference type="InterPro" id="IPR001879">
    <property type="entry name" value="GPCR_2_extracellular_dom"/>
</dbReference>
<feature type="region of interest" description="Disordered" evidence="1">
    <location>
        <begin position="421"/>
        <end position="440"/>
    </location>
</feature>
<feature type="compositionally biased region" description="Low complexity" evidence="1">
    <location>
        <begin position="430"/>
        <end position="440"/>
    </location>
</feature>
<dbReference type="GO" id="GO:0016020">
    <property type="term" value="C:membrane"/>
    <property type="evidence" value="ECO:0007669"/>
    <property type="project" value="InterPro"/>
</dbReference>
<name>A0AAD5XM58_9FUNG</name>
<evidence type="ECO:0000313" key="4">
    <source>
        <dbReference type="EMBL" id="KAJ3169068.1"/>
    </source>
</evidence>
<dbReference type="AlphaFoldDB" id="A0AAD5XM58"/>
<feature type="domain" description="G-protein coupled receptors family 2 profile 1" evidence="3">
    <location>
        <begin position="912"/>
        <end position="954"/>
    </location>
</feature>
<feature type="domain" description="G-protein coupled receptors family 2 profile 1" evidence="3">
    <location>
        <begin position="962"/>
        <end position="1009"/>
    </location>
</feature>
<feature type="domain" description="G-protein coupled receptors family 2 profile 1" evidence="3">
    <location>
        <begin position="1013"/>
        <end position="1056"/>
    </location>
</feature>
<dbReference type="SUPFAM" id="SSF111418">
    <property type="entry name" value="Hormone receptor domain"/>
    <property type="match status" value="2"/>
</dbReference>
<gene>
    <name evidence="4" type="ORF">HDU87_000853</name>
</gene>
<dbReference type="PROSITE" id="PS50227">
    <property type="entry name" value="G_PROTEIN_RECEP_F2_3"/>
    <property type="match status" value="4"/>
</dbReference>
<accession>A0AAD5XM58</accession>
<sequence>MRAPKLFLTSCWLAAVLGLAASTSLPPATSSAAASRNSSTTSTSTASSTTGASTASSIRTSSLLSATAILAPALAIAESAKASSTIKVSTHVPTQSTAASALSAHNSPLAAATPALKASAPAVLTNSSLPLFNATAIIDNSTLSANTTTTAPSSFRGSNFISMPQPFAALSASDTAVCSLHPEGDILLRGAPAQAYTVLYMGVDSGFSDPGAAGLTGAQASEAMPDGPADSTRAGKYRYVYSIGPVQRTRVVEVRALPSVVLSAQALSPEPATVLLHFTGYVSRVQTTVTFLEEIDQDLSQTVLNSGDFVVQATGGAGGSTAIAVQSVAPLAHPITGLVSGYKFSLSLDATAISDHTQLSISANAGACYDLFWPYHACNTTAGTLPLGASTFSGLTLYGRVPATQAYTLNTISVQVEFSSPVAGSQGGDSTTRTARSPPSASSFSAFLLPIGASDNSNQCGPALANGTPLSVLRVTEGIMLPGNRYKYRVDIQLAASAWAQEATIAVLVNQNALFAADPPKLPVPCQVHSVAIQKGFCCTEGKGCTVPQYTTTQSECVDPNPALNKWRPSGTGSGGCLCRSDDTEGDDPRNPAPTGGGGGGGGGPGLPGVGTIIGGAGGIIPGIIPHFPPLTWPGGGGSGGGGGGGGGGGVPPPVARCPADGAWPATDTGNTAEIPLCNVDGIWQSVAGGSIATLPCNTGGGAALQKRPCYPSGLWGPVENQCTEQCPQDGPWTNTLAGQYASLRCANPDTQTYFRLCKSDSTWDPPGGSCTCPAQTDGTGNGWVQSPMRTTADDQCGAGFTGLRHRQCLDGGVWNTQIDRSQCRAMCPQVTVDGITYPPATEGSFSSVPCAAPSGKSHYRQCTAGGVWGPIASAGCGPNNAGTRTRTCDFNGNWVNDINTRGCQCFADDGWANAPSGSVATKPCASGLGVVTRTCDATGNWGAAASDKNFSQCKCAADDGWSATLAGQVASKACPGGMGMHATRSCDEFGNWHTDPRDKNYSGCMCADDDGWLHTPAGFVGHKNCPSGMGYLAARTCDAFGIWVVNPADKDYSQCHCQSDDGFPVALAGTTATKPCPGGGGLTATRICGAMGTWNANKDFSKCACAPDDGWSQTSASTVGKKRCIDRNCRADGTWDSVKKGDLNGCTGRSWRPVLRDGLHYLYTLPVSLGYDVEL</sequence>
<evidence type="ECO:0000256" key="2">
    <source>
        <dbReference type="SAM" id="SignalP"/>
    </source>
</evidence>
<reference evidence="4" key="1">
    <citation type="submission" date="2020-05" db="EMBL/GenBank/DDBJ databases">
        <title>Phylogenomic resolution of chytrid fungi.</title>
        <authorList>
            <person name="Stajich J.E."/>
            <person name="Amses K."/>
            <person name="Simmons R."/>
            <person name="Seto K."/>
            <person name="Myers J."/>
            <person name="Bonds A."/>
            <person name="Quandt C.A."/>
            <person name="Barry K."/>
            <person name="Liu P."/>
            <person name="Grigoriev I."/>
            <person name="Longcore J.E."/>
            <person name="James T.Y."/>
        </authorList>
    </citation>
    <scope>NUCLEOTIDE SEQUENCE</scope>
    <source>
        <strain evidence="4">JEL0379</strain>
    </source>
</reference>
<evidence type="ECO:0000259" key="3">
    <source>
        <dbReference type="PROSITE" id="PS50227"/>
    </source>
</evidence>